<reference evidence="1 2" key="1">
    <citation type="submission" date="2018-11" db="EMBL/GenBank/DDBJ databases">
        <authorList>
            <person name="Criscuolo A."/>
        </authorList>
    </citation>
    <scope>NUCLEOTIDE SEQUENCE [LARGE SCALE GENOMIC DNA]</scope>
    <source>
        <strain evidence="1">ATB-66</strain>
    </source>
</reference>
<accession>A0A3P5XBV9</accession>
<dbReference type="Proteomes" id="UP000270468">
    <property type="component" value="Unassembled WGS sequence"/>
</dbReference>
<evidence type="ECO:0000313" key="1">
    <source>
        <dbReference type="EMBL" id="VDC25957.1"/>
    </source>
</evidence>
<keyword evidence="2" id="KW-1185">Reference proteome</keyword>
<name>A0A3P5XBV9_9BACL</name>
<protein>
    <submittedName>
        <fullName evidence="1">Uncharacterized protein</fullName>
    </submittedName>
</protein>
<organism evidence="1 2">
    <name type="scientific">Filibacter tadaridae</name>
    <dbReference type="NCBI Taxonomy" id="2483811"/>
    <lineage>
        <taxon>Bacteria</taxon>
        <taxon>Bacillati</taxon>
        <taxon>Bacillota</taxon>
        <taxon>Bacilli</taxon>
        <taxon>Bacillales</taxon>
        <taxon>Caryophanaceae</taxon>
        <taxon>Filibacter</taxon>
    </lineage>
</organism>
<gene>
    <name evidence="1" type="ORF">FILTAD_01382</name>
</gene>
<evidence type="ECO:0000313" key="2">
    <source>
        <dbReference type="Proteomes" id="UP000270468"/>
    </source>
</evidence>
<dbReference type="AlphaFoldDB" id="A0A3P5XBV9"/>
<proteinExistence type="predicted"/>
<dbReference type="EMBL" id="UXAV01000036">
    <property type="protein sequence ID" value="VDC25957.1"/>
    <property type="molecule type" value="Genomic_DNA"/>
</dbReference>
<sequence>MKREKKRLLLVSAAVVLGMSVWVPTYISASAEQTGVSTQIAQTIKGTVLENWGSEIIINGDDGERYHIGLHTFTEEQIQAMNLSVGALVQIEGEVLESFSDFYDFNFFAKSLPSGVTEDDLKVLETLYNQVMALEKDERWEETGEVWMQINEITNPYYLANWEPEPFDAYISMFEYMFTNEDLAQLESLYNQWIALSKKGLDEESGVKMDQFFEIVNNYYVEPTFEEYLKDLEITISEEDYSTIKQLYQDALQATKDGNHQLAMEKWDDFDLAMRPYYRTAYPMPTFEEQMAYYDFEVSEEDLLNLKEIYTAILDGELNANYEQEASLWESFNTILEPYFTTVENIPYRASQVKVNGKTYSG</sequence>
<dbReference type="OrthoDB" id="2728675at2"/>
<dbReference type="RefSeq" id="WP_124069763.1">
    <property type="nucleotide sequence ID" value="NZ_CBCRXF010000006.1"/>
</dbReference>